<keyword evidence="1" id="KW-0472">Membrane</keyword>
<dbReference type="PROSITE" id="PS51318">
    <property type="entry name" value="TAT"/>
    <property type="match status" value="1"/>
</dbReference>
<comment type="caution">
    <text evidence="2">The sequence shown here is derived from an EMBL/GenBank/DDBJ whole genome shotgun (WGS) entry which is preliminary data.</text>
</comment>
<evidence type="ECO:0000313" key="2">
    <source>
        <dbReference type="EMBL" id="GIH60668.1"/>
    </source>
</evidence>
<accession>A0ABQ4GGU5</accession>
<evidence type="ECO:0000313" key="3">
    <source>
        <dbReference type="Proteomes" id="UP000660454"/>
    </source>
</evidence>
<feature type="transmembrane region" description="Helical" evidence="1">
    <location>
        <begin position="369"/>
        <end position="390"/>
    </location>
</feature>
<feature type="transmembrane region" description="Helical" evidence="1">
    <location>
        <begin position="450"/>
        <end position="473"/>
    </location>
</feature>
<protein>
    <recommendedName>
        <fullName evidence="4">FtsX-like permease family protein</fullName>
    </recommendedName>
</protein>
<feature type="transmembrane region" description="Helical" evidence="1">
    <location>
        <begin position="862"/>
        <end position="887"/>
    </location>
</feature>
<keyword evidence="3" id="KW-1185">Reference proteome</keyword>
<organism evidence="2 3">
    <name type="scientific">Microbispora siamensis</name>
    <dbReference type="NCBI Taxonomy" id="564413"/>
    <lineage>
        <taxon>Bacteria</taxon>
        <taxon>Bacillati</taxon>
        <taxon>Actinomycetota</taxon>
        <taxon>Actinomycetes</taxon>
        <taxon>Streptosporangiales</taxon>
        <taxon>Streptosporangiaceae</taxon>
        <taxon>Microbispora</taxon>
    </lineage>
</organism>
<feature type="transmembrane region" description="Helical" evidence="1">
    <location>
        <begin position="494"/>
        <end position="518"/>
    </location>
</feature>
<feature type="transmembrane region" description="Helical" evidence="1">
    <location>
        <begin position="322"/>
        <end position="349"/>
    </location>
</feature>
<evidence type="ECO:0008006" key="4">
    <source>
        <dbReference type="Google" id="ProtNLM"/>
    </source>
</evidence>
<feature type="transmembrane region" description="Helical" evidence="1">
    <location>
        <begin position="919"/>
        <end position="941"/>
    </location>
</feature>
<dbReference type="InterPro" id="IPR006311">
    <property type="entry name" value="TAT_signal"/>
</dbReference>
<gene>
    <name evidence="2" type="ORF">Msi02_14850</name>
</gene>
<proteinExistence type="predicted"/>
<dbReference type="RefSeq" id="WP_204047644.1">
    <property type="nucleotide sequence ID" value="NZ_BOOF01000005.1"/>
</dbReference>
<reference evidence="2 3" key="1">
    <citation type="submission" date="2021-01" db="EMBL/GenBank/DDBJ databases">
        <title>Whole genome shotgun sequence of Microbispora siamensis NBRC 104113.</title>
        <authorList>
            <person name="Komaki H."/>
            <person name="Tamura T."/>
        </authorList>
    </citation>
    <scope>NUCLEOTIDE SEQUENCE [LARGE SCALE GENOMIC DNA]</scope>
    <source>
        <strain evidence="2 3">NBRC 104113</strain>
    </source>
</reference>
<keyword evidence="1" id="KW-1133">Transmembrane helix</keyword>
<name>A0ABQ4GGU5_9ACTN</name>
<dbReference type="Proteomes" id="UP000660454">
    <property type="component" value="Unassembled WGS sequence"/>
</dbReference>
<feature type="transmembrane region" description="Helical" evidence="1">
    <location>
        <begin position="961"/>
        <end position="988"/>
    </location>
</feature>
<feature type="transmembrane region" description="Helical" evidence="1">
    <location>
        <begin position="275"/>
        <end position="296"/>
    </location>
</feature>
<evidence type="ECO:0000256" key="1">
    <source>
        <dbReference type="SAM" id="Phobius"/>
    </source>
</evidence>
<dbReference type="EMBL" id="BOOF01000005">
    <property type="protein sequence ID" value="GIH60668.1"/>
    <property type="molecule type" value="Genomic_DNA"/>
</dbReference>
<sequence length="1001" mass="103524">MTLRGLWRRRWLSLALLVVAAVTVAAASLGPLYAQAARAAVLRDALDTAPPDHRGWRVTSVRGDAADLARRVSAPYLRPPVPGAELLSPDPRGKKTYPLMWQEGQCGHVTLLRGRCPRSAMEIMVTRASGFRVGADVKLTSITTREDGEERLVPLRVVGIYRADPGDPFWFGRNLFPQTAGVSEGNGDPLLTVPETQARSGLPTGASAADAAAGNAWTGYAIVYTDPRVIGGGDLAGLESAHARLAGMGRSGDAVTVFTHMDDTLTRIRRQTDSLSVPVTLVTLQLVALGWLLLFLTVRDLVAARAPETALARLRGLSTARVWAFGLSEPVVLLLAALPLGLAAAWAVAARLAGEFLRADVPVTLDGPTALYGPAAVAGGLLAAAAAAWSAITRPVVEQWRRTPRARRRTWIPEAVVLALTGVGLVELLAGGPISGSAGQNTGALLAPGLLAVAFALLARRLLPLACAALFRLTRSHGGIAPFLAVRQIARGSATGSTVIVLGAGLGLAVFAVAAWSVTSRNFAEVARVHNGAETVFVVRAGDAATLRRVSAGIPGSAPVVRMPGPPVMLATDPARFAAVALWRPSYAGGRALEDLTPRLTAPVAPRVPLIGDRIRARLAVGDIPHGWTIVLFASVRVPGQDRPSVLPLARPEHGRMVYEWGLPPACRTGTCELRGLRVQSTPTGTSDFEHPPGDLGVVGLDVRRDGRWAALDAGLTDRARWRPAVAGQAGLVLSMSPWAGAAGGAGAAVPATFPDPLPALTSGTPGNRKLPGLDDAFASGYVPAVPAAAVPGLDAAGGVVDIELADRAAYGYSDKAEFEIWAAPSRAGAVLAGLRAAGVPVLATRTTAGLRTGYASEGPGLALILLVVAAGAAALLALGRAVLALYAAARRRTLELAALEAAGARAGPLRRSLLIEQAVTLTWAGLTGVLAGVTAARVALPRVPEFAEPPLTPALAYTIVPGPVVLVAAAALAACLVAAAATAELLLRGVRVERLREAPA</sequence>
<keyword evidence="1" id="KW-0812">Transmembrane</keyword>
<feature type="transmembrane region" description="Helical" evidence="1">
    <location>
        <begin position="411"/>
        <end position="430"/>
    </location>
</feature>